<feature type="domain" description="FAD/NAD(P)-binding" evidence="5">
    <location>
        <begin position="8"/>
        <end position="313"/>
    </location>
</feature>
<dbReference type="PANTHER" id="PTHR43557:SF2">
    <property type="entry name" value="RIESKE DOMAIN-CONTAINING PROTEIN-RELATED"/>
    <property type="match status" value="1"/>
</dbReference>
<dbReference type="InterPro" id="IPR023753">
    <property type="entry name" value="FAD/NAD-binding_dom"/>
</dbReference>
<dbReference type="Proteomes" id="UP001446337">
    <property type="component" value="Chromosome"/>
</dbReference>
<dbReference type="Proteomes" id="UP000509782">
    <property type="component" value="Chromosome"/>
</dbReference>
<evidence type="ECO:0000259" key="6">
    <source>
        <dbReference type="Pfam" id="PF14759"/>
    </source>
</evidence>
<dbReference type="EMBL" id="CP154792">
    <property type="protein sequence ID" value="XAN14256.1"/>
    <property type="molecule type" value="Genomic_DNA"/>
</dbReference>
<dbReference type="PRINTS" id="PR00411">
    <property type="entry name" value="PNDRDTASEI"/>
</dbReference>
<protein>
    <submittedName>
        <fullName evidence="7">FAD-dependent oxidoreductase</fullName>
    </submittedName>
</protein>
<keyword evidence="4" id="KW-0560">Oxidoreductase</keyword>
<reference evidence="8 10" key="2">
    <citation type="submission" date="2024-05" db="EMBL/GenBank/DDBJ databases">
        <title>Achromobacter denitrificans. BP1, complete genome.</title>
        <authorList>
            <person name="Zhang B."/>
        </authorList>
    </citation>
    <scope>NUCLEOTIDE SEQUENCE [LARGE SCALE GENOMIC DNA]</scope>
    <source>
        <strain evidence="8 10">BP1</strain>
    </source>
</reference>
<evidence type="ECO:0000256" key="1">
    <source>
        <dbReference type="ARBA" id="ARBA00001974"/>
    </source>
</evidence>
<evidence type="ECO:0000313" key="7">
    <source>
        <dbReference type="EMBL" id="QKQ45266.1"/>
    </source>
</evidence>
<dbReference type="SUPFAM" id="SSF51905">
    <property type="entry name" value="FAD/NAD(P)-binding domain"/>
    <property type="match status" value="2"/>
</dbReference>
<dbReference type="InterPro" id="IPR036188">
    <property type="entry name" value="FAD/NAD-bd_sf"/>
</dbReference>
<comment type="cofactor">
    <cofactor evidence="1">
        <name>FAD</name>
        <dbReference type="ChEBI" id="CHEBI:57692"/>
    </cofactor>
</comment>
<proteinExistence type="predicted"/>
<sequence length="405" mass="42544">MSAAPFTFVIVGAGHAGVELAFALRKEAAQGRILLVDAGDALPYHRPPLSKQYLTAGEDSPPTRLRPAQAYADHGIELKLGAPATAIDRPLRRIHIDGAEPVEYDTLILATGAQARPLELPLPDGPLAPGVLHTLRTLDDARRLRNALRAGSAVAIVGGGYIGLEVAAVAAASGMRADVVERQEQLLARSASADLATFLRTAHASSGVRFHLGATLRAARPGRDGFGVQLELDTRNGARCLHADLVLAGIGATPRTRLAEAAGLAVSNGILVDETLRTGDPAIYAIGDCAAWRRSPESSPVRFESIPAALAQAQALAARLCGNAAPGTATPWFWSDQGNLKVQIAGTRDHDDILVRRTDDPPSLSLFYVSNGRLAGVESVNNPKGFLQARRLIGEGAPMDAALLL</sequence>
<evidence type="ECO:0000259" key="5">
    <source>
        <dbReference type="Pfam" id="PF07992"/>
    </source>
</evidence>
<dbReference type="SUPFAM" id="SSF55424">
    <property type="entry name" value="FAD/NAD-linked reductases, dimerisation (C-terminal) domain"/>
    <property type="match status" value="1"/>
</dbReference>
<evidence type="ECO:0000313" key="9">
    <source>
        <dbReference type="Proteomes" id="UP000509782"/>
    </source>
</evidence>
<dbReference type="PRINTS" id="PR00368">
    <property type="entry name" value="FADPNR"/>
</dbReference>
<evidence type="ECO:0000256" key="2">
    <source>
        <dbReference type="ARBA" id="ARBA00022630"/>
    </source>
</evidence>
<dbReference type="Pfam" id="PF14759">
    <property type="entry name" value="Reductase_C"/>
    <property type="match status" value="1"/>
</dbReference>
<reference evidence="7 9" key="1">
    <citation type="submission" date="2020-05" db="EMBL/GenBank/DDBJ databases">
        <title>FDA dAtabase for Regulatory Grade micrObial Sequences (FDA-ARGOS): Supporting development and validation of Infectious Disease Dx tests.</title>
        <authorList>
            <person name="Sproer C."/>
            <person name="Gronow S."/>
            <person name="Severitt S."/>
            <person name="Schroder I."/>
            <person name="Tallon L."/>
            <person name="Sadzewicz L."/>
            <person name="Zhao X."/>
            <person name="Vavikolanu K."/>
            <person name="Mehta A."/>
            <person name="Aluvathingal J."/>
            <person name="Nadendla S."/>
            <person name="Myers T."/>
            <person name="Yan Y."/>
            <person name="Sichtig H."/>
        </authorList>
    </citation>
    <scope>NUCLEOTIDE SEQUENCE [LARGE SCALE GENOMIC DNA]</scope>
    <source>
        <strain evidence="7 9">FDAARGOS_787</strain>
    </source>
</reference>
<dbReference type="Gene3D" id="3.30.390.30">
    <property type="match status" value="1"/>
</dbReference>
<dbReference type="Pfam" id="PF07992">
    <property type="entry name" value="Pyr_redox_2"/>
    <property type="match status" value="1"/>
</dbReference>
<dbReference type="Gene3D" id="3.50.50.60">
    <property type="entry name" value="FAD/NAD(P)-binding domain"/>
    <property type="match status" value="2"/>
</dbReference>
<gene>
    <name evidence="8" type="ORF">AAIK43_23085</name>
    <name evidence="7" type="ORF">FOC81_00460</name>
</gene>
<dbReference type="InterPro" id="IPR028202">
    <property type="entry name" value="Reductase_C"/>
</dbReference>
<dbReference type="PANTHER" id="PTHR43557">
    <property type="entry name" value="APOPTOSIS-INDUCING FACTOR 1"/>
    <property type="match status" value="1"/>
</dbReference>
<keyword evidence="2" id="KW-0285">Flavoprotein</keyword>
<feature type="domain" description="Reductase C-terminal" evidence="6">
    <location>
        <begin position="332"/>
        <end position="404"/>
    </location>
</feature>
<dbReference type="InterPro" id="IPR050446">
    <property type="entry name" value="FAD-oxidoreductase/Apoptosis"/>
</dbReference>
<dbReference type="InterPro" id="IPR016156">
    <property type="entry name" value="FAD/NAD-linked_Rdtase_dimer_sf"/>
</dbReference>
<keyword evidence="3" id="KW-0274">FAD</keyword>
<dbReference type="GO" id="GO:0005737">
    <property type="term" value="C:cytoplasm"/>
    <property type="evidence" value="ECO:0007669"/>
    <property type="project" value="TreeGrafter"/>
</dbReference>
<evidence type="ECO:0000313" key="8">
    <source>
        <dbReference type="EMBL" id="XAN14256.1"/>
    </source>
</evidence>
<evidence type="ECO:0000313" key="10">
    <source>
        <dbReference type="Proteomes" id="UP001446337"/>
    </source>
</evidence>
<dbReference type="EMBL" id="CP054569">
    <property type="protein sequence ID" value="QKQ45266.1"/>
    <property type="molecule type" value="Genomic_DNA"/>
</dbReference>
<evidence type="ECO:0000256" key="4">
    <source>
        <dbReference type="ARBA" id="ARBA00023002"/>
    </source>
</evidence>
<evidence type="ECO:0000256" key="3">
    <source>
        <dbReference type="ARBA" id="ARBA00022827"/>
    </source>
</evidence>
<dbReference type="AlphaFoldDB" id="A0A6J5HZB0"/>
<keyword evidence="10" id="KW-1185">Reference proteome</keyword>
<dbReference type="GO" id="GO:0016651">
    <property type="term" value="F:oxidoreductase activity, acting on NAD(P)H"/>
    <property type="evidence" value="ECO:0007669"/>
    <property type="project" value="TreeGrafter"/>
</dbReference>
<dbReference type="RefSeq" id="WP_174715524.1">
    <property type="nucleotide sequence ID" value="NZ_CADIKP010000021.1"/>
</dbReference>
<accession>A0A6J5HZB0</accession>
<name>A0A6J5HZB0_ACHDE</name>
<organism evidence="7 9">
    <name type="scientific">Achromobacter denitrificans</name>
    <name type="common">Alcaligenes denitrificans</name>
    <dbReference type="NCBI Taxonomy" id="32002"/>
    <lineage>
        <taxon>Bacteria</taxon>
        <taxon>Pseudomonadati</taxon>
        <taxon>Pseudomonadota</taxon>
        <taxon>Betaproteobacteria</taxon>
        <taxon>Burkholderiales</taxon>
        <taxon>Alcaligenaceae</taxon>
        <taxon>Achromobacter</taxon>
    </lineage>
</organism>